<feature type="signal peptide" evidence="1">
    <location>
        <begin position="1"/>
        <end position="19"/>
    </location>
</feature>
<evidence type="ECO:0000313" key="3">
    <source>
        <dbReference type="Proteomes" id="UP000006242"/>
    </source>
</evidence>
<protein>
    <submittedName>
        <fullName evidence="2">Membrane lipoprotein</fullName>
    </submittedName>
</protein>
<reference evidence="2 3" key="1">
    <citation type="journal article" date="2011" name="J. Bacteriol.">
        <title>Genome sequence of Salinisphaera shabanensis, a gammaproteobacterium from the harsh, variable environment of the brine-seawater interface of the Shaban Deep in the Red Sea.</title>
        <authorList>
            <person name="Antunes A."/>
            <person name="Alam I."/>
            <person name="Bajic V.B."/>
            <person name="Stingl U."/>
        </authorList>
    </citation>
    <scope>NUCLEOTIDE SEQUENCE [LARGE SCALE GENOMIC DNA]</scope>
    <source>
        <strain evidence="2 3">E1L3A</strain>
    </source>
</reference>
<keyword evidence="1" id="KW-0732">Signal</keyword>
<comment type="caution">
    <text evidence="2">The sequence shown here is derived from an EMBL/GenBank/DDBJ whole genome shotgun (WGS) entry which is preliminary data.</text>
</comment>
<gene>
    <name evidence="2" type="ORF">SSPSH_000660</name>
</gene>
<keyword evidence="2" id="KW-0449">Lipoprotein</keyword>
<dbReference type="PROSITE" id="PS51257">
    <property type="entry name" value="PROKAR_LIPOPROTEIN"/>
    <property type="match status" value="1"/>
</dbReference>
<proteinExistence type="predicted"/>
<dbReference type="EMBL" id="AFNV02000003">
    <property type="protein sequence ID" value="ERJ20550.1"/>
    <property type="molecule type" value="Genomic_DNA"/>
</dbReference>
<name>U2ES88_9GAMM</name>
<accession>U2ES88</accession>
<dbReference type="eggNOG" id="ENOG502ZCJH">
    <property type="taxonomic scope" value="Bacteria"/>
</dbReference>
<dbReference type="STRING" id="1033802.SSPSH_000660"/>
<keyword evidence="3" id="KW-1185">Reference proteome</keyword>
<reference evidence="2 3" key="2">
    <citation type="journal article" date="2013" name="PLoS ONE">
        <title>INDIGO - INtegrated Data Warehouse of MIcrobial GenOmes with Examples from the Red Sea Extremophiles.</title>
        <authorList>
            <person name="Alam I."/>
            <person name="Antunes A."/>
            <person name="Kamau A.A."/>
            <person name="Ba Alawi W."/>
            <person name="Kalkatawi M."/>
            <person name="Stingl U."/>
            <person name="Bajic V.B."/>
        </authorList>
    </citation>
    <scope>NUCLEOTIDE SEQUENCE [LARGE SCALE GENOMIC DNA]</scope>
    <source>
        <strain evidence="2 3">E1L3A</strain>
    </source>
</reference>
<dbReference type="InterPro" id="IPR021431">
    <property type="entry name" value="DUF3080"/>
</dbReference>
<feature type="chain" id="PRO_5004625535" evidence="1">
    <location>
        <begin position="20"/>
        <end position="360"/>
    </location>
</feature>
<dbReference type="AlphaFoldDB" id="U2ES88"/>
<evidence type="ECO:0000256" key="1">
    <source>
        <dbReference type="SAM" id="SignalP"/>
    </source>
</evidence>
<evidence type="ECO:0000313" key="2">
    <source>
        <dbReference type="EMBL" id="ERJ20550.1"/>
    </source>
</evidence>
<dbReference type="Proteomes" id="UP000006242">
    <property type="component" value="Unassembled WGS sequence"/>
</dbReference>
<dbReference type="Pfam" id="PF11279">
    <property type="entry name" value="DUF3080"/>
    <property type="match status" value="1"/>
</dbReference>
<sequence>MLRRFTLAAALVTAALVTAIIGGCTGTDSPQARFDDYLTRLARTLDRDPEPATQLTRRLYPARRDLRQPVDTPRTGWIGFFQLHRCGLVNLVSERNSILGRVAPPQARLAYESHLMVGLTRCRASFDDTTVADGDDRDFIARLDELIALKRQARGALLWNQTIASAPMAHLFSVAGGNAGLEPSLAGRAPRRALARLTAAVADIRAQRAVDEASLADAYEILDASEYGGALQVAALEATAALERATALIEARLASRPLCFNAQPNRRARVLHTILVDIYGPQVQSYLADLVRAGRLWRTSIEALIDAQSIDPPLEFDRYQQATLVDNRGIWGHLDHAIERHTEHWQDAMRQCNLMPGSNT</sequence>
<organism evidence="2 3">
    <name type="scientific">Salinisphaera shabanensis E1L3A</name>
    <dbReference type="NCBI Taxonomy" id="1033802"/>
    <lineage>
        <taxon>Bacteria</taxon>
        <taxon>Pseudomonadati</taxon>
        <taxon>Pseudomonadota</taxon>
        <taxon>Gammaproteobacteria</taxon>
        <taxon>Salinisphaerales</taxon>
        <taxon>Salinisphaeraceae</taxon>
        <taxon>Salinisphaera</taxon>
    </lineage>
</organism>